<keyword evidence="3" id="KW-1185">Reference proteome</keyword>
<evidence type="ECO:0000313" key="3">
    <source>
        <dbReference type="Proteomes" id="UP001163046"/>
    </source>
</evidence>
<protein>
    <submittedName>
        <fullName evidence="2">Uncharacterized protein</fullName>
    </submittedName>
</protein>
<feature type="compositionally biased region" description="Basic residues" evidence="1">
    <location>
        <begin position="76"/>
        <end position="91"/>
    </location>
</feature>
<name>A0A9X0D7T0_9CNID</name>
<feature type="region of interest" description="Disordered" evidence="1">
    <location>
        <begin position="70"/>
        <end position="91"/>
    </location>
</feature>
<dbReference type="AlphaFoldDB" id="A0A9X0D7T0"/>
<feature type="region of interest" description="Disordered" evidence="1">
    <location>
        <begin position="27"/>
        <end position="46"/>
    </location>
</feature>
<dbReference type="Proteomes" id="UP001163046">
    <property type="component" value="Unassembled WGS sequence"/>
</dbReference>
<dbReference type="EMBL" id="MU825422">
    <property type="protein sequence ID" value="KAJ7389970.1"/>
    <property type="molecule type" value="Genomic_DNA"/>
</dbReference>
<reference evidence="2" key="1">
    <citation type="submission" date="2023-01" db="EMBL/GenBank/DDBJ databases">
        <title>Genome assembly of the deep-sea coral Lophelia pertusa.</title>
        <authorList>
            <person name="Herrera S."/>
            <person name="Cordes E."/>
        </authorList>
    </citation>
    <scope>NUCLEOTIDE SEQUENCE</scope>
    <source>
        <strain evidence="2">USNM1676648</strain>
        <tissue evidence="2">Polyp</tissue>
    </source>
</reference>
<dbReference type="OrthoDB" id="5987080at2759"/>
<comment type="caution">
    <text evidence="2">The sequence shown here is derived from an EMBL/GenBank/DDBJ whole genome shotgun (WGS) entry which is preliminary data.</text>
</comment>
<feature type="compositionally biased region" description="Low complexity" evidence="1">
    <location>
        <begin position="34"/>
        <end position="44"/>
    </location>
</feature>
<evidence type="ECO:0000256" key="1">
    <source>
        <dbReference type="SAM" id="MobiDB-lite"/>
    </source>
</evidence>
<evidence type="ECO:0000313" key="2">
    <source>
        <dbReference type="EMBL" id="KAJ7389970.1"/>
    </source>
</evidence>
<organism evidence="2 3">
    <name type="scientific">Desmophyllum pertusum</name>
    <dbReference type="NCBI Taxonomy" id="174260"/>
    <lineage>
        <taxon>Eukaryota</taxon>
        <taxon>Metazoa</taxon>
        <taxon>Cnidaria</taxon>
        <taxon>Anthozoa</taxon>
        <taxon>Hexacorallia</taxon>
        <taxon>Scleractinia</taxon>
        <taxon>Caryophylliina</taxon>
        <taxon>Caryophylliidae</taxon>
        <taxon>Desmophyllum</taxon>
    </lineage>
</organism>
<accession>A0A9X0D7T0</accession>
<sequence length="91" mass="9855">MNLGQLLEGQGAVTAFNKAIQLMIASKDDETSQAAASNNPSASSTEISTAYCSLAEMYLTDECFKEEADTSVTSAVRKRSNTMQPTRKHFN</sequence>
<gene>
    <name evidence="2" type="ORF">OS493_028022</name>
</gene>
<proteinExistence type="predicted"/>